<proteinExistence type="predicted"/>
<accession>A0ABU9W0F9</accession>
<dbReference type="EMBL" id="JBCLVG010000001">
    <property type="protein sequence ID" value="MEN1945489.1"/>
    <property type="molecule type" value="Genomic_DNA"/>
</dbReference>
<feature type="transmembrane region" description="Helical" evidence="1">
    <location>
        <begin position="20"/>
        <end position="41"/>
    </location>
</feature>
<evidence type="ECO:0000313" key="2">
    <source>
        <dbReference type="EMBL" id="MEN1945489.1"/>
    </source>
</evidence>
<keyword evidence="1" id="KW-0812">Transmembrane</keyword>
<reference evidence="2 3" key="1">
    <citation type="submission" date="2024-03" db="EMBL/GenBank/DDBJ databases">
        <title>YIM 134122 draft genome.</title>
        <authorList>
            <person name="Zuo S."/>
            <person name="Xiong L."/>
        </authorList>
    </citation>
    <scope>NUCLEOTIDE SEQUENCE [LARGE SCALE GENOMIC DNA]</scope>
    <source>
        <strain evidence="2 3">YIM 134122</strain>
    </source>
</reference>
<keyword evidence="3" id="KW-1185">Reference proteome</keyword>
<sequence length="134" mass="14647">MTYQSPQPEPARTGGVGRSIFGLLVLLLQAAGVVLLLIAAFGGGPVMWAWGWGLTIAGIALYAVIKLMNRAERQRITEDAVRGVGDPPPPSVQKQLWSAAMKATMDRSAPSIYIIENYGQLCRMWVERHGTVRR</sequence>
<organism evidence="2 3">
    <name type="scientific">Leifsonia stereocauli</name>
    <dbReference type="NCBI Taxonomy" id="3134136"/>
    <lineage>
        <taxon>Bacteria</taxon>
        <taxon>Bacillati</taxon>
        <taxon>Actinomycetota</taxon>
        <taxon>Actinomycetes</taxon>
        <taxon>Micrococcales</taxon>
        <taxon>Microbacteriaceae</taxon>
        <taxon>Leifsonia</taxon>
    </lineage>
</organism>
<evidence type="ECO:0000313" key="3">
    <source>
        <dbReference type="Proteomes" id="UP001425155"/>
    </source>
</evidence>
<keyword evidence="1" id="KW-0472">Membrane</keyword>
<name>A0ABU9W0F9_9MICO</name>
<evidence type="ECO:0000256" key="1">
    <source>
        <dbReference type="SAM" id="Phobius"/>
    </source>
</evidence>
<protein>
    <submittedName>
        <fullName evidence="2">Uncharacterized protein</fullName>
    </submittedName>
</protein>
<dbReference type="Proteomes" id="UP001425155">
    <property type="component" value="Unassembled WGS sequence"/>
</dbReference>
<dbReference type="RefSeq" id="WP_342111647.1">
    <property type="nucleotide sequence ID" value="NZ_JBCAUN010000001.1"/>
</dbReference>
<feature type="transmembrane region" description="Helical" evidence="1">
    <location>
        <begin position="47"/>
        <end position="65"/>
    </location>
</feature>
<gene>
    <name evidence="2" type="ORF">WJX64_02925</name>
</gene>
<comment type="caution">
    <text evidence="2">The sequence shown here is derived from an EMBL/GenBank/DDBJ whole genome shotgun (WGS) entry which is preliminary data.</text>
</comment>
<keyword evidence="1" id="KW-1133">Transmembrane helix</keyword>